<name>A0A9W9D7R2_9PLEO</name>
<evidence type="ECO:0000313" key="2">
    <source>
        <dbReference type="Proteomes" id="UP001140510"/>
    </source>
</evidence>
<gene>
    <name evidence="1" type="ORF">N0V91_004261</name>
</gene>
<accession>A0A9W9D7R2</accession>
<evidence type="ECO:0000313" key="1">
    <source>
        <dbReference type="EMBL" id="KAJ4406831.1"/>
    </source>
</evidence>
<sequence length="299" mass="34001">MGNCTRKQAQLLLAFKVLHFVNQLRRRVKTRMQSGFNNDPRLGKLIQADRKALRRISGLSRLGAREVTQPQHIANRISKGRKYSQKSFKPVPKLRTSVAGPSVFPNESGEEVQQYVERSFRLVSCMLSSVNSQLSNTEAALTTIASDNKLFLKHGNSPILQRCSLDEIAWLLLSTFSALQTLFECRSQYSDHWLAEEGQRLGLDIDETFVANLEHLLLWLQAKLQDALMRKARSELLHPMGDYGKNQRKLLACLDEFGEKPRPLSISFPWTIKPSLAVLWGVSSLSFSVKMENMLTEDR</sequence>
<dbReference type="OrthoDB" id="5305647at2759"/>
<keyword evidence="2" id="KW-1185">Reference proteome</keyword>
<dbReference type="Proteomes" id="UP001140510">
    <property type="component" value="Unassembled WGS sequence"/>
</dbReference>
<reference evidence="1" key="1">
    <citation type="submission" date="2022-10" db="EMBL/GenBank/DDBJ databases">
        <title>Tapping the CABI collections for fungal endophytes: first genome assemblies for Collariella, Neodidymelliopsis, Ascochyta clinopodiicola, Didymella pomorum, Didymosphaeria variabile, Neocosmospora piperis and Neocucurbitaria cava.</title>
        <authorList>
            <person name="Hill R."/>
        </authorList>
    </citation>
    <scope>NUCLEOTIDE SEQUENCE</scope>
    <source>
        <strain evidence="1">IMI 355091</strain>
    </source>
</reference>
<dbReference type="EMBL" id="JAPEVA010000024">
    <property type="protein sequence ID" value="KAJ4406831.1"/>
    <property type="molecule type" value="Genomic_DNA"/>
</dbReference>
<comment type="caution">
    <text evidence="1">The sequence shown here is derived from an EMBL/GenBank/DDBJ whole genome shotgun (WGS) entry which is preliminary data.</text>
</comment>
<proteinExistence type="predicted"/>
<protein>
    <submittedName>
        <fullName evidence="1">Uncharacterized protein</fullName>
    </submittedName>
</protein>
<dbReference type="AlphaFoldDB" id="A0A9W9D7R2"/>
<organism evidence="1 2">
    <name type="scientific">Didymella pomorum</name>
    <dbReference type="NCBI Taxonomy" id="749634"/>
    <lineage>
        <taxon>Eukaryota</taxon>
        <taxon>Fungi</taxon>
        <taxon>Dikarya</taxon>
        <taxon>Ascomycota</taxon>
        <taxon>Pezizomycotina</taxon>
        <taxon>Dothideomycetes</taxon>
        <taxon>Pleosporomycetidae</taxon>
        <taxon>Pleosporales</taxon>
        <taxon>Pleosporineae</taxon>
        <taxon>Didymellaceae</taxon>
        <taxon>Didymella</taxon>
    </lineage>
</organism>